<accession>A0ABS5SB70</accession>
<dbReference type="Pfam" id="PF14267">
    <property type="entry name" value="DUF4357"/>
    <property type="match status" value="1"/>
</dbReference>
<feature type="domain" description="GIY-YIG" evidence="1">
    <location>
        <begin position="50"/>
        <end position="126"/>
    </location>
</feature>
<dbReference type="RefSeq" id="WP_214174545.1">
    <property type="nucleotide sequence ID" value="NZ_JAHCVK010000001.1"/>
</dbReference>
<gene>
    <name evidence="2" type="ORF">KI810_06065</name>
</gene>
<organism evidence="2 3">
    <name type="scientific">Geomobilimonas luticola</name>
    <dbReference type="NCBI Taxonomy" id="1114878"/>
    <lineage>
        <taxon>Bacteria</taxon>
        <taxon>Pseudomonadati</taxon>
        <taxon>Thermodesulfobacteriota</taxon>
        <taxon>Desulfuromonadia</taxon>
        <taxon>Geobacterales</taxon>
        <taxon>Geobacteraceae</taxon>
        <taxon>Geomobilimonas</taxon>
    </lineage>
</organism>
<sequence length="300" mass="33462">MGDRPFSIKIFLPHGQPDGLRIVDKSNWTGRGIVFPRSLFPDIKKRDEFQETGVYVLVGPSEDGELPKIYIGEGDPVKSRLEQHFSKKDFWTWGVFFVSKDRSLNKAHVQHLEAQLVRIAREAKRSFFDNLNEPQKPSLSEAEIADVESFLEDMLSIFPLLGLSAFQKVGLSKVKKQQLLTIESKGIKVTGYESPEGFIVKEGAQAVKAEVPSIHHYMSVLRRELMETGVLVESGDALVFTQDYFFNSPSTAAGVVLGRTANGRIEWKNSKGETLKHIQENTSHGGESALKGAHGDCESE</sequence>
<dbReference type="InterPro" id="IPR000305">
    <property type="entry name" value="GIY-YIG_endonuc"/>
</dbReference>
<evidence type="ECO:0000313" key="2">
    <source>
        <dbReference type="EMBL" id="MBT0652613.1"/>
    </source>
</evidence>
<comment type="caution">
    <text evidence="2">The sequence shown here is derived from an EMBL/GenBank/DDBJ whole genome shotgun (WGS) entry which is preliminary data.</text>
</comment>
<dbReference type="Proteomes" id="UP000756860">
    <property type="component" value="Unassembled WGS sequence"/>
</dbReference>
<dbReference type="CDD" id="cd10447">
    <property type="entry name" value="GIY-YIG_unchar_2"/>
    <property type="match status" value="1"/>
</dbReference>
<keyword evidence="3" id="KW-1185">Reference proteome</keyword>
<protein>
    <submittedName>
        <fullName evidence="2">GIY-YIG nuclease family protein</fullName>
    </submittedName>
</protein>
<name>A0ABS5SB70_9BACT</name>
<proteinExistence type="predicted"/>
<reference evidence="2 3" key="1">
    <citation type="submission" date="2021-05" db="EMBL/GenBank/DDBJ databases">
        <title>The draft genome of Geobacter luticola JCM 17780.</title>
        <authorList>
            <person name="Xu Z."/>
            <person name="Masuda Y."/>
            <person name="Itoh H."/>
            <person name="Senoo K."/>
        </authorList>
    </citation>
    <scope>NUCLEOTIDE SEQUENCE [LARGE SCALE GENOMIC DNA]</scope>
    <source>
        <strain evidence="2 3">JCM 17780</strain>
    </source>
</reference>
<dbReference type="EMBL" id="JAHCVK010000001">
    <property type="protein sequence ID" value="MBT0652613.1"/>
    <property type="molecule type" value="Genomic_DNA"/>
</dbReference>
<evidence type="ECO:0000259" key="1">
    <source>
        <dbReference type="PROSITE" id="PS50164"/>
    </source>
</evidence>
<dbReference type="InterPro" id="IPR025579">
    <property type="entry name" value="DUF4357"/>
</dbReference>
<dbReference type="PROSITE" id="PS50164">
    <property type="entry name" value="GIY_YIG"/>
    <property type="match status" value="1"/>
</dbReference>
<evidence type="ECO:0000313" key="3">
    <source>
        <dbReference type="Proteomes" id="UP000756860"/>
    </source>
</evidence>